<sequence length="204" mass="22853">MCKNATIQSSPKPVAVVSPVKRSPETQKNPSIRENENTNTNLNIIPEVVNGNDDIISDITDTNRSPEIQVNLVIPENENIYANLNSTSEVVMTNNDINEVFNETYTNAIPQRLRNRKKLNMKCNENVDEVIEEDPYADSGSSYAPSEVSATDCDESDSDLHMDFDKHLKVNKQTTTVDSSVSHVLKDKNHNINTQDMDSKNTKN</sequence>
<evidence type="ECO:0000313" key="3">
    <source>
        <dbReference type="Proteomes" id="UP001162156"/>
    </source>
</evidence>
<dbReference type="Proteomes" id="UP001162156">
    <property type="component" value="Unassembled WGS sequence"/>
</dbReference>
<keyword evidence="3" id="KW-1185">Reference proteome</keyword>
<feature type="compositionally biased region" description="Polar residues" evidence="1">
    <location>
        <begin position="171"/>
        <end position="182"/>
    </location>
</feature>
<feature type="compositionally biased region" description="Low complexity" evidence="1">
    <location>
        <begin position="9"/>
        <end position="21"/>
    </location>
</feature>
<comment type="caution">
    <text evidence="2">The sequence shown here is derived from an EMBL/GenBank/DDBJ whole genome shotgun (WGS) entry which is preliminary data.</text>
</comment>
<accession>A0AAV8ZH77</accession>
<organism evidence="2 3">
    <name type="scientific">Rhamnusium bicolor</name>
    <dbReference type="NCBI Taxonomy" id="1586634"/>
    <lineage>
        <taxon>Eukaryota</taxon>
        <taxon>Metazoa</taxon>
        <taxon>Ecdysozoa</taxon>
        <taxon>Arthropoda</taxon>
        <taxon>Hexapoda</taxon>
        <taxon>Insecta</taxon>
        <taxon>Pterygota</taxon>
        <taxon>Neoptera</taxon>
        <taxon>Endopterygota</taxon>
        <taxon>Coleoptera</taxon>
        <taxon>Polyphaga</taxon>
        <taxon>Cucujiformia</taxon>
        <taxon>Chrysomeloidea</taxon>
        <taxon>Cerambycidae</taxon>
        <taxon>Lepturinae</taxon>
        <taxon>Rhagiini</taxon>
        <taxon>Rhamnusium</taxon>
    </lineage>
</organism>
<feature type="region of interest" description="Disordered" evidence="1">
    <location>
        <begin position="134"/>
        <end position="204"/>
    </location>
</feature>
<reference evidence="2" key="1">
    <citation type="journal article" date="2023" name="Insect Mol. Biol.">
        <title>Genome sequencing provides insights into the evolution of gene families encoding plant cell wall-degrading enzymes in longhorned beetles.</title>
        <authorList>
            <person name="Shin N.R."/>
            <person name="Okamura Y."/>
            <person name="Kirsch R."/>
            <person name="Pauchet Y."/>
        </authorList>
    </citation>
    <scope>NUCLEOTIDE SEQUENCE</scope>
    <source>
        <strain evidence="2">RBIC_L_NR</strain>
    </source>
</reference>
<feature type="compositionally biased region" description="Basic and acidic residues" evidence="1">
    <location>
        <begin position="158"/>
        <end position="168"/>
    </location>
</feature>
<name>A0AAV8ZH77_9CUCU</name>
<evidence type="ECO:0000256" key="1">
    <source>
        <dbReference type="SAM" id="MobiDB-lite"/>
    </source>
</evidence>
<gene>
    <name evidence="2" type="ORF">NQ314_005187</name>
</gene>
<proteinExistence type="predicted"/>
<feature type="region of interest" description="Disordered" evidence="1">
    <location>
        <begin position="1"/>
        <end position="39"/>
    </location>
</feature>
<dbReference type="AlphaFoldDB" id="A0AAV8ZH77"/>
<dbReference type="EMBL" id="JANEYF010001453">
    <property type="protein sequence ID" value="KAJ8964046.1"/>
    <property type="molecule type" value="Genomic_DNA"/>
</dbReference>
<evidence type="ECO:0000313" key="2">
    <source>
        <dbReference type="EMBL" id="KAJ8964046.1"/>
    </source>
</evidence>
<protein>
    <submittedName>
        <fullName evidence="2">Uncharacterized protein</fullName>
    </submittedName>
</protein>